<feature type="binding site" evidence="10">
    <location>
        <begin position="108"/>
        <end position="114"/>
    </location>
    <ligand>
        <name>ATP</name>
        <dbReference type="ChEBI" id="CHEBI:30616"/>
    </ligand>
</feature>
<dbReference type="InterPro" id="IPR035911">
    <property type="entry name" value="MurE/MurF_N"/>
</dbReference>
<dbReference type="SUPFAM" id="SSF53623">
    <property type="entry name" value="MurD-like peptide ligases, catalytic domain"/>
    <property type="match status" value="1"/>
</dbReference>
<dbReference type="PANTHER" id="PTHR43024:SF1">
    <property type="entry name" value="UDP-N-ACETYLMURAMOYL-TRIPEPTIDE--D-ALANYL-D-ALANINE LIGASE"/>
    <property type="match status" value="1"/>
</dbReference>
<keyword evidence="6 10" id="KW-0133">Cell shape</keyword>
<evidence type="ECO:0000256" key="1">
    <source>
        <dbReference type="ARBA" id="ARBA00022490"/>
    </source>
</evidence>
<evidence type="ECO:0000256" key="7">
    <source>
        <dbReference type="ARBA" id="ARBA00022984"/>
    </source>
</evidence>
<evidence type="ECO:0000313" key="16">
    <source>
        <dbReference type="Proteomes" id="UP000678016"/>
    </source>
</evidence>
<organism evidence="15 16">
    <name type="scientific">Nocardiopsis akebiae</name>
    <dbReference type="NCBI Taxonomy" id="2831968"/>
    <lineage>
        <taxon>Bacteria</taxon>
        <taxon>Bacillati</taxon>
        <taxon>Actinomycetota</taxon>
        <taxon>Actinomycetes</taxon>
        <taxon>Streptosporangiales</taxon>
        <taxon>Nocardiopsidaceae</taxon>
        <taxon>Nocardiopsis</taxon>
    </lineage>
</organism>
<dbReference type="EC" id="6.3.2.10" evidence="10 11"/>
<dbReference type="InterPro" id="IPR005863">
    <property type="entry name" value="UDP-N-AcMur_synth"/>
</dbReference>
<keyword evidence="9 10" id="KW-0961">Cell wall biogenesis/degradation</keyword>
<comment type="similarity">
    <text evidence="10">Belongs to the MurCDEF family. MurF subfamily.</text>
</comment>
<keyword evidence="8 10" id="KW-0131">Cell cycle</keyword>
<feature type="domain" description="Mur ligase N-terminal catalytic" evidence="12">
    <location>
        <begin position="26"/>
        <end position="73"/>
    </location>
</feature>
<dbReference type="EMBL" id="CP074132">
    <property type="protein sequence ID" value="QUX27066.1"/>
    <property type="molecule type" value="Genomic_DNA"/>
</dbReference>
<dbReference type="PANTHER" id="PTHR43024">
    <property type="entry name" value="UDP-N-ACETYLMURAMOYL-TRIPEPTIDE--D-ALANYL-D-ALANINE LIGASE"/>
    <property type="match status" value="1"/>
</dbReference>
<dbReference type="NCBIfam" id="TIGR01143">
    <property type="entry name" value="murF"/>
    <property type="match status" value="1"/>
</dbReference>
<dbReference type="Gene3D" id="3.40.1190.10">
    <property type="entry name" value="Mur-like, catalytic domain"/>
    <property type="match status" value="1"/>
</dbReference>
<dbReference type="InterPro" id="IPR036615">
    <property type="entry name" value="Mur_ligase_C_dom_sf"/>
</dbReference>
<evidence type="ECO:0000259" key="12">
    <source>
        <dbReference type="Pfam" id="PF01225"/>
    </source>
</evidence>
<name>A0ABX8C1S7_9ACTN</name>
<dbReference type="Proteomes" id="UP000678016">
    <property type="component" value="Chromosome"/>
</dbReference>
<dbReference type="InterPro" id="IPR000713">
    <property type="entry name" value="Mur_ligase_N"/>
</dbReference>
<evidence type="ECO:0000313" key="15">
    <source>
        <dbReference type="EMBL" id="QUX27066.1"/>
    </source>
</evidence>
<keyword evidence="4 10" id="KW-0547">Nucleotide-binding</keyword>
<dbReference type="Pfam" id="PF08245">
    <property type="entry name" value="Mur_ligase_M"/>
    <property type="match status" value="1"/>
</dbReference>
<evidence type="ECO:0000256" key="9">
    <source>
        <dbReference type="ARBA" id="ARBA00023316"/>
    </source>
</evidence>
<evidence type="ECO:0000256" key="5">
    <source>
        <dbReference type="ARBA" id="ARBA00022840"/>
    </source>
</evidence>
<feature type="domain" description="Mur ligase central" evidence="14">
    <location>
        <begin position="106"/>
        <end position="296"/>
    </location>
</feature>
<dbReference type="HAMAP" id="MF_02019">
    <property type="entry name" value="MurF"/>
    <property type="match status" value="1"/>
</dbReference>
<evidence type="ECO:0000256" key="11">
    <source>
        <dbReference type="RuleBase" id="RU004136"/>
    </source>
</evidence>
<keyword evidence="5 10" id="KW-0067">ATP-binding</keyword>
<keyword evidence="7 10" id="KW-0573">Peptidoglycan synthesis</keyword>
<evidence type="ECO:0000259" key="13">
    <source>
        <dbReference type="Pfam" id="PF02875"/>
    </source>
</evidence>
<dbReference type="SUPFAM" id="SSF53244">
    <property type="entry name" value="MurD-like peptide ligases, peptide-binding domain"/>
    <property type="match status" value="1"/>
</dbReference>
<evidence type="ECO:0000256" key="2">
    <source>
        <dbReference type="ARBA" id="ARBA00022598"/>
    </source>
</evidence>
<comment type="pathway">
    <text evidence="10 11">Cell wall biogenesis; peptidoglycan biosynthesis.</text>
</comment>
<keyword evidence="1 10" id="KW-0963">Cytoplasm</keyword>
<gene>
    <name evidence="10" type="primary">murF</name>
    <name evidence="15" type="ORF">KGD83_17120</name>
</gene>
<comment type="function">
    <text evidence="10 11">Involved in cell wall formation. Catalyzes the final step in the synthesis of UDP-N-acetylmuramoyl-pentapeptide, the precursor of murein.</text>
</comment>
<evidence type="ECO:0000256" key="6">
    <source>
        <dbReference type="ARBA" id="ARBA00022960"/>
    </source>
</evidence>
<dbReference type="Gene3D" id="3.40.1390.10">
    <property type="entry name" value="MurE/MurF, N-terminal domain"/>
    <property type="match status" value="1"/>
</dbReference>
<keyword evidence="16" id="KW-1185">Reference proteome</keyword>
<dbReference type="InterPro" id="IPR036565">
    <property type="entry name" value="Mur-like_cat_sf"/>
</dbReference>
<dbReference type="InterPro" id="IPR004101">
    <property type="entry name" value="Mur_ligase_C"/>
</dbReference>
<dbReference type="InterPro" id="IPR051046">
    <property type="entry name" value="MurCDEF_CellWall_CoF430Synth"/>
</dbReference>
<keyword evidence="3 10" id="KW-0132">Cell division</keyword>
<evidence type="ECO:0000256" key="8">
    <source>
        <dbReference type="ARBA" id="ARBA00023306"/>
    </source>
</evidence>
<dbReference type="Gene3D" id="3.90.190.20">
    <property type="entry name" value="Mur ligase, C-terminal domain"/>
    <property type="match status" value="1"/>
</dbReference>
<reference evidence="16" key="1">
    <citation type="submission" date="2021-05" db="EMBL/GenBank/DDBJ databases">
        <title>Direct Submission.</title>
        <authorList>
            <person name="Li K."/>
            <person name="Gao J."/>
        </authorList>
    </citation>
    <scope>NUCLEOTIDE SEQUENCE [LARGE SCALE GENOMIC DNA]</scope>
    <source>
        <strain evidence="16">HDS12</strain>
    </source>
</reference>
<proteinExistence type="inferred from homology"/>
<accession>A0ABX8C1S7</accession>
<dbReference type="RefSeq" id="WP_212640151.1">
    <property type="nucleotide sequence ID" value="NZ_CP074132.1"/>
</dbReference>
<evidence type="ECO:0000259" key="14">
    <source>
        <dbReference type="Pfam" id="PF08245"/>
    </source>
</evidence>
<evidence type="ECO:0000256" key="4">
    <source>
        <dbReference type="ARBA" id="ARBA00022741"/>
    </source>
</evidence>
<dbReference type="Pfam" id="PF01225">
    <property type="entry name" value="Mur_ligase"/>
    <property type="match status" value="1"/>
</dbReference>
<dbReference type="GO" id="GO:0016874">
    <property type="term" value="F:ligase activity"/>
    <property type="evidence" value="ECO:0007669"/>
    <property type="project" value="UniProtKB-KW"/>
</dbReference>
<sequence>MQPLSLAQIAAATGGRVTDADPETRVTGVAFDSREAIPGDLFVALPGQGRDGHDFAPSAVEDGAVAVLAARPLGLPAVVVEDPLAALGAWARAHVEALAELDVIAVTGSSGKTSTKDLVAQVLDRAGATVFTQGSFNNEIGLPLTALEATADTRHLVVEMGARGQGHIAYLTGITPPRIGAVLNVGTAHAGEFGGPDMTARAKGELVEALPSAAEGGVAVLNADDARVAAMSARTKAEVVTFGVERVADVYATDVSLDGQGRASFTLHTPVGQAPVRLRVVGEHQVPNALAAAAVAGAAGMDVDQIGRALTAAVPVSEGRMRVTERSDGVTVVNDAYNANTDSTSAALRALAHLGRGSGGRTIALLGEMRELGDSSEREHRRVGALAASLGIDVLVAVGRAEAHALAGEYGPGGQVVADRAEAGEWLERYDLRAGDVVLVKGANSLKLGELADALADR</sequence>
<comment type="subcellular location">
    <subcellularLocation>
        <location evidence="10 11">Cytoplasm</location>
    </subcellularLocation>
</comment>
<evidence type="ECO:0000256" key="3">
    <source>
        <dbReference type="ARBA" id="ARBA00022618"/>
    </source>
</evidence>
<protein>
    <recommendedName>
        <fullName evidence="10 11">UDP-N-acetylmuramoyl-tripeptide--D-alanyl-D-alanine ligase</fullName>
        <ecNumber evidence="10 11">6.3.2.10</ecNumber>
    </recommendedName>
    <alternativeName>
        <fullName evidence="10">D-alanyl-D-alanine-adding enzyme</fullName>
    </alternativeName>
</protein>
<feature type="domain" description="Mur ligase C-terminal" evidence="13">
    <location>
        <begin position="319"/>
        <end position="443"/>
    </location>
</feature>
<dbReference type="InterPro" id="IPR013221">
    <property type="entry name" value="Mur_ligase_cen"/>
</dbReference>
<comment type="catalytic activity">
    <reaction evidence="10 11">
        <text>D-alanyl-D-alanine + UDP-N-acetyl-alpha-D-muramoyl-L-alanyl-gamma-D-glutamyl-meso-2,6-diaminopimelate + ATP = UDP-N-acetyl-alpha-D-muramoyl-L-alanyl-gamma-D-glutamyl-meso-2,6-diaminopimeloyl-D-alanyl-D-alanine + ADP + phosphate + H(+)</text>
        <dbReference type="Rhea" id="RHEA:28374"/>
        <dbReference type="ChEBI" id="CHEBI:15378"/>
        <dbReference type="ChEBI" id="CHEBI:30616"/>
        <dbReference type="ChEBI" id="CHEBI:43474"/>
        <dbReference type="ChEBI" id="CHEBI:57822"/>
        <dbReference type="ChEBI" id="CHEBI:61386"/>
        <dbReference type="ChEBI" id="CHEBI:83905"/>
        <dbReference type="ChEBI" id="CHEBI:456216"/>
        <dbReference type="EC" id="6.3.2.10"/>
    </reaction>
</comment>
<keyword evidence="2 10" id="KW-0436">Ligase</keyword>
<dbReference type="SUPFAM" id="SSF63418">
    <property type="entry name" value="MurE/MurF N-terminal domain"/>
    <property type="match status" value="1"/>
</dbReference>
<evidence type="ECO:0000256" key="10">
    <source>
        <dbReference type="HAMAP-Rule" id="MF_02019"/>
    </source>
</evidence>
<dbReference type="Pfam" id="PF02875">
    <property type="entry name" value="Mur_ligase_C"/>
    <property type="match status" value="1"/>
</dbReference>